<accession>A0ABR3WVX2</accession>
<evidence type="ECO:0000313" key="5">
    <source>
        <dbReference type="Proteomes" id="UP001586593"/>
    </source>
</evidence>
<keyword evidence="2" id="KW-1133">Transmembrane helix</keyword>
<keyword evidence="2" id="KW-0472">Membrane</keyword>
<dbReference type="Proteomes" id="UP001586593">
    <property type="component" value="Unassembled WGS sequence"/>
</dbReference>
<organism evidence="4 5">
    <name type="scientific">Phialemonium thermophilum</name>
    <dbReference type="NCBI Taxonomy" id="223376"/>
    <lineage>
        <taxon>Eukaryota</taxon>
        <taxon>Fungi</taxon>
        <taxon>Dikarya</taxon>
        <taxon>Ascomycota</taxon>
        <taxon>Pezizomycotina</taxon>
        <taxon>Sordariomycetes</taxon>
        <taxon>Sordariomycetidae</taxon>
        <taxon>Cephalothecales</taxon>
        <taxon>Cephalothecaceae</taxon>
        <taxon>Phialemonium</taxon>
    </lineage>
</organism>
<feature type="chain" id="PRO_5046145763" evidence="3">
    <location>
        <begin position="16"/>
        <end position="403"/>
    </location>
</feature>
<evidence type="ECO:0000256" key="2">
    <source>
        <dbReference type="SAM" id="Phobius"/>
    </source>
</evidence>
<feature type="region of interest" description="Disordered" evidence="1">
    <location>
        <begin position="281"/>
        <end position="403"/>
    </location>
</feature>
<feature type="compositionally biased region" description="Basic residues" evidence="1">
    <location>
        <begin position="308"/>
        <end position="317"/>
    </location>
</feature>
<dbReference type="EMBL" id="JAZHXJ010000233">
    <property type="protein sequence ID" value="KAL1867743.1"/>
    <property type="molecule type" value="Genomic_DNA"/>
</dbReference>
<evidence type="ECO:0000313" key="4">
    <source>
        <dbReference type="EMBL" id="KAL1867743.1"/>
    </source>
</evidence>
<feature type="transmembrane region" description="Helical" evidence="2">
    <location>
        <begin position="186"/>
        <end position="207"/>
    </location>
</feature>
<gene>
    <name evidence="4" type="ORF">VTK73DRAFT_4028</name>
</gene>
<sequence length="403" mass="44189">MFAVLLPLVLGIAAACPPPGSFAVLPDGRVHGDAPPQLLELRGRLANSSHPLTARELHRRYMAIIPGSGVAEAFAGLWPDGRIPFCIDASVAQADKELIIPDLIAAWDLWVMAGADVDAVSFLPGSNADCSPGNRANYLNVVTTQGALQTTLGKPSEPLMELNMNPDVAFGDRVANFAHEIGQCVFLFPLSLSAFFFCSPFFFYFILFYFILPFLIFFFFCCLVVVVGLFFCQASALCPANMLMGTFVSQRQCLWPAARTPASRPLVEHLRRHRTPRHLSLRLRAPGRLPDRRAGGGPAGHRPALHLPQRRARHRSALQRLADPALRGRRPPPAGLRPVRSPVHHAVLVEAGRRGPGRRQADRPHLRRRQPHQPQHAAQRRRRGRPVRAVPGAPPAGPALPGL</sequence>
<name>A0ABR3WVX2_9PEZI</name>
<feature type="transmembrane region" description="Helical" evidence="2">
    <location>
        <begin position="214"/>
        <end position="231"/>
    </location>
</feature>
<evidence type="ECO:0000256" key="3">
    <source>
        <dbReference type="SAM" id="SignalP"/>
    </source>
</evidence>
<keyword evidence="2" id="KW-0812">Transmembrane</keyword>
<reference evidence="4 5" key="1">
    <citation type="journal article" date="2024" name="Commun. Biol.">
        <title>Comparative genomic analysis of thermophilic fungi reveals convergent evolutionary adaptations and gene losses.</title>
        <authorList>
            <person name="Steindorff A.S."/>
            <person name="Aguilar-Pontes M.V."/>
            <person name="Robinson A.J."/>
            <person name="Andreopoulos B."/>
            <person name="LaButti K."/>
            <person name="Kuo A."/>
            <person name="Mondo S."/>
            <person name="Riley R."/>
            <person name="Otillar R."/>
            <person name="Haridas S."/>
            <person name="Lipzen A."/>
            <person name="Grimwood J."/>
            <person name="Schmutz J."/>
            <person name="Clum A."/>
            <person name="Reid I.D."/>
            <person name="Moisan M.C."/>
            <person name="Butler G."/>
            <person name="Nguyen T.T.M."/>
            <person name="Dewar K."/>
            <person name="Conant G."/>
            <person name="Drula E."/>
            <person name="Henrissat B."/>
            <person name="Hansel C."/>
            <person name="Singer S."/>
            <person name="Hutchinson M.I."/>
            <person name="de Vries R.P."/>
            <person name="Natvig D.O."/>
            <person name="Powell A.J."/>
            <person name="Tsang A."/>
            <person name="Grigoriev I.V."/>
        </authorList>
    </citation>
    <scope>NUCLEOTIDE SEQUENCE [LARGE SCALE GENOMIC DNA]</scope>
    <source>
        <strain evidence="4 5">ATCC 24622</strain>
    </source>
</reference>
<proteinExistence type="predicted"/>
<evidence type="ECO:0000256" key="1">
    <source>
        <dbReference type="SAM" id="MobiDB-lite"/>
    </source>
</evidence>
<keyword evidence="5" id="KW-1185">Reference proteome</keyword>
<comment type="caution">
    <text evidence="4">The sequence shown here is derived from an EMBL/GenBank/DDBJ whole genome shotgun (WGS) entry which is preliminary data.</text>
</comment>
<feature type="signal peptide" evidence="3">
    <location>
        <begin position="1"/>
        <end position="15"/>
    </location>
</feature>
<keyword evidence="3" id="KW-0732">Signal</keyword>
<protein>
    <submittedName>
        <fullName evidence="4">Uncharacterized protein</fullName>
    </submittedName>
</protein>
<feature type="compositionally biased region" description="Pro residues" evidence="1">
    <location>
        <begin position="392"/>
        <end position="403"/>
    </location>
</feature>